<feature type="compositionally biased region" description="Gly residues" evidence="1">
    <location>
        <begin position="118"/>
        <end position="127"/>
    </location>
</feature>
<dbReference type="AlphaFoldDB" id="A0AAE1NH04"/>
<evidence type="ECO:0000313" key="2">
    <source>
        <dbReference type="EMBL" id="KAK4289980.1"/>
    </source>
</evidence>
<name>A0AAE1NH04_9EUCA</name>
<proteinExistence type="predicted"/>
<comment type="caution">
    <text evidence="2">The sequence shown here is derived from an EMBL/GenBank/DDBJ whole genome shotgun (WGS) entry which is preliminary data.</text>
</comment>
<reference evidence="2" key="1">
    <citation type="submission" date="2023-11" db="EMBL/GenBank/DDBJ databases">
        <title>Genome assemblies of two species of porcelain crab, Petrolisthes cinctipes and Petrolisthes manimaculis (Anomura: Porcellanidae).</title>
        <authorList>
            <person name="Angst P."/>
        </authorList>
    </citation>
    <scope>NUCLEOTIDE SEQUENCE</scope>
    <source>
        <strain evidence="2">PB745_02</strain>
        <tissue evidence="2">Gill</tissue>
    </source>
</reference>
<evidence type="ECO:0000313" key="3">
    <source>
        <dbReference type="Proteomes" id="UP001292094"/>
    </source>
</evidence>
<protein>
    <submittedName>
        <fullName evidence="2">Uncharacterized protein</fullName>
    </submittedName>
</protein>
<evidence type="ECO:0000256" key="1">
    <source>
        <dbReference type="SAM" id="MobiDB-lite"/>
    </source>
</evidence>
<keyword evidence="3" id="KW-1185">Reference proteome</keyword>
<gene>
    <name evidence="2" type="ORF">Pmani_037084</name>
</gene>
<dbReference type="EMBL" id="JAWZYT010005642">
    <property type="protein sequence ID" value="KAK4289980.1"/>
    <property type="molecule type" value="Genomic_DNA"/>
</dbReference>
<sequence>MYLEDGRRRAVRPNPGKKQISQPSIQQTCRGGEMSGTACCRSIKEGPASQPFIYPASQSASQPGITLLSNSRGHSSEPPLLLGGVRTALEMVEGALHAETIRRDVCGRGSGITRRVGGEGSGGRGWE</sequence>
<dbReference type="Proteomes" id="UP001292094">
    <property type="component" value="Unassembled WGS sequence"/>
</dbReference>
<feature type="compositionally biased region" description="Polar residues" evidence="1">
    <location>
        <begin position="19"/>
        <end position="29"/>
    </location>
</feature>
<feature type="region of interest" description="Disordered" evidence="1">
    <location>
        <begin position="108"/>
        <end position="127"/>
    </location>
</feature>
<accession>A0AAE1NH04</accession>
<feature type="region of interest" description="Disordered" evidence="1">
    <location>
        <begin position="1"/>
        <end position="31"/>
    </location>
</feature>
<organism evidence="2 3">
    <name type="scientific">Petrolisthes manimaculis</name>
    <dbReference type="NCBI Taxonomy" id="1843537"/>
    <lineage>
        <taxon>Eukaryota</taxon>
        <taxon>Metazoa</taxon>
        <taxon>Ecdysozoa</taxon>
        <taxon>Arthropoda</taxon>
        <taxon>Crustacea</taxon>
        <taxon>Multicrustacea</taxon>
        <taxon>Malacostraca</taxon>
        <taxon>Eumalacostraca</taxon>
        <taxon>Eucarida</taxon>
        <taxon>Decapoda</taxon>
        <taxon>Pleocyemata</taxon>
        <taxon>Anomura</taxon>
        <taxon>Galatheoidea</taxon>
        <taxon>Porcellanidae</taxon>
        <taxon>Petrolisthes</taxon>
    </lineage>
</organism>